<keyword evidence="1" id="KW-0812">Transmembrane</keyword>
<evidence type="ECO:0000313" key="2">
    <source>
        <dbReference type="EMBL" id="SUI71756.1"/>
    </source>
</evidence>
<name>A0A379ZZW6_SERMA</name>
<keyword evidence="1" id="KW-1133">Transmembrane helix</keyword>
<proteinExistence type="predicted"/>
<dbReference type="Proteomes" id="UP000254765">
    <property type="component" value="Unassembled WGS sequence"/>
</dbReference>
<evidence type="ECO:0000313" key="3">
    <source>
        <dbReference type="Proteomes" id="UP000254765"/>
    </source>
</evidence>
<gene>
    <name evidence="2" type="ORF">NCTC10211_04537</name>
</gene>
<accession>A0A379ZZW6</accession>
<sequence length="77" mass="8920">MRRSFDNDTLLFGGGCQLLPLVPATVAFLAVKLGVLMHGTYDLWHYANFRRYLPDAICLFKQAEIIFSIVNRNRFFH</sequence>
<feature type="transmembrane region" description="Helical" evidence="1">
    <location>
        <begin position="20"/>
        <end position="41"/>
    </location>
</feature>
<keyword evidence="1" id="KW-0472">Membrane</keyword>
<dbReference type="EMBL" id="UGYK01000002">
    <property type="protein sequence ID" value="SUI71756.1"/>
    <property type="molecule type" value="Genomic_DNA"/>
</dbReference>
<dbReference type="AlphaFoldDB" id="A0A379ZZW6"/>
<organism evidence="2 3">
    <name type="scientific">Serratia marcescens</name>
    <dbReference type="NCBI Taxonomy" id="615"/>
    <lineage>
        <taxon>Bacteria</taxon>
        <taxon>Pseudomonadati</taxon>
        <taxon>Pseudomonadota</taxon>
        <taxon>Gammaproteobacteria</taxon>
        <taxon>Enterobacterales</taxon>
        <taxon>Yersiniaceae</taxon>
        <taxon>Serratia</taxon>
    </lineage>
</organism>
<evidence type="ECO:0000256" key="1">
    <source>
        <dbReference type="SAM" id="Phobius"/>
    </source>
</evidence>
<reference evidence="2 3" key="1">
    <citation type="submission" date="2018-06" db="EMBL/GenBank/DDBJ databases">
        <authorList>
            <consortium name="Pathogen Informatics"/>
            <person name="Doyle S."/>
        </authorList>
    </citation>
    <scope>NUCLEOTIDE SEQUENCE [LARGE SCALE GENOMIC DNA]</scope>
    <source>
        <strain evidence="2 3">NCTC10211</strain>
    </source>
</reference>
<protein>
    <submittedName>
        <fullName evidence="2">Uncharacterized protein</fullName>
    </submittedName>
</protein>